<protein>
    <submittedName>
        <fullName evidence="1">Uncharacterized protein</fullName>
    </submittedName>
</protein>
<comment type="caution">
    <text evidence="1">The sequence shown here is derived from an EMBL/GenBank/DDBJ whole genome shotgun (WGS) entry which is preliminary data.</text>
</comment>
<dbReference type="Proteomes" id="UP000637267">
    <property type="component" value="Unassembled WGS sequence"/>
</dbReference>
<sequence>MLALYVISISEATMTTAIQPKDTAADPLQTQAMKIVLKENEALKDALARVLATPQMRSIATALAYTTLNQTADPTAYLAQLDAQVNAIAQQDTSLLEATLLCQLSTLDIMFNNFALRASENTIPSQVDLLTRLALKAQAQSRATIEALAALKNPHPVSFVRQTNIAQGPQQINNAVPSSPGSSTQADARLLATQPPLALVDPLSVKMSKSSTN</sequence>
<proteinExistence type="predicted"/>
<evidence type="ECO:0000313" key="2">
    <source>
        <dbReference type="Proteomes" id="UP000637267"/>
    </source>
</evidence>
<keyword evidence="2" id="KW-1185">Reference proteome</keyword>
<gene>
    <name evidence="1" type="ORF">GCM10010970_30240</name>
</gene>
<accession>A0ABQ2PCT4</accession>
<name>A0ABQ2PCT4_9NEIS</name>
<organism evidence="1 2">
    <name type="scientific">Silvimonas iriomotensis</name>
    <dbReference type="NCBI Taxonomy" id="449662"/>
    <lineage>
        <taxon>Bacteria</taxon>
        <taxon>Pseudomonadati</taxon>
        <taxon>Pseudomonadota</taxon>
        <taxon>Betaproteobacteria</taxon>
        <taxon>Neisseriales</taxon>
        <taxon>Chitinibacteraceae</taxon>
        <taxon>Silvimonas</taxon>
    </lineage>
</organism>
<reference evidence="2" key="1">
    <citation type="journal article" date="2019" name="Int. J. Syst. Evol. Microbiol.">
        <title>The Global Catalogue of Microorganisms (GCM) 10K type strain sequencing project: providing services to taxonomists for standard genome sequencing and annotation.</title>
        <authorList>
            <consortium name="The Broad Institute Genomics Platform"/>
            <consortium name="The Broad Institute Genome Sequencing Center for Infectious Disease"/>
            <person name="Wu L."/>
            <person name="Ma J."/>
        </authorList>
    </citation>
    <scope>NUCLEOTIDE SEQUENCE [LARGE SCALE GENOMIC DNA]</scope>
    <source>
        <strain evidence="2">CGMCC 1.8859</strain>
    </source>
</reference>
<evidence type="ECO:0000313" key="1">
    <source>
        <dbReference type="EMBL" id="GGP23024.1"/>
    </source>
</evidence>
<dbReference type="EMBL" id="BMLX01000004">
    <property type="protein sequence ID" value="GGP23024.1"/>
    <property type="molecule type" value="Genomic_DNA"/>
</dbReference>
<dbReference type="RefSeq" id="WP_188705196.1">
    <property type="nucleotide sequence ID" value="NZ_BMLX01000004.1"/>
</dbReference>